<name>A0A1T4W5U7_9GAMM</name>
<dbReference type="InterPro" id="IPR036013">
    <property type="entry name" value="Band_7/SPFH_dom_sf"/>
</dbReference>
<keyword evidence="4" id="KW-1185">Reference proteome</keyword>
<feature type="domain" description="SPFH" evidence="1">
    <location>
        <begin position="26"/>
        <end position="235"/>
    </location>
</feature>
<dbReference type="Gene3D" id="3.30.479.30">
    <property type="entry name" value="Band 7 domain"/>
    <property type="match status" value="1"/>
</dbReference>
<dbReference type="PANTHER" id="PTHR37826:SF2">
    <property type="entry name" value="ZINC-RIBBON DOMAIN-CONTAINING PROTEIN"/>
    <property type="match status" value="1"/>
</dbReference>
<gene>
    <name evidence="3" type="ORF">SAMN02745130_01141</name>
</gene>
<dbReference type="AlphaFoldDB" id="A0A1T4W5U7"/>
<dbReference type="InterPro" id="IPR033880">
    <property type="entry name" value="SPFH_YdjI"/>
</dbReference>
<dbReference type="Pfam" id="PF14237">
    <property type="entry name" value="GYF_2"/>
    <property type="match status" value="1"/>
</dbReference>
<evidence type="ECO:0000259" key="2">
    <source>
        <dbReference type="Pfam" id="PF14237"/>
    </source>
</evidence>
<dbReference type="CDD" id="cd03408">
    <property type="entry name" value="SPFH_like_u1"/>
    <property type="match status" value="1"/>
</dbReference>
<dbReference type="SUPFAM" id="SSF117892">
    <property type="entry name" value="Band 7/SPFH domain"/>
    <property type="match status" value="1"/>
</dbReference>
<dbReference type="InterPro" id="IPR025640">
    <property type="entry name" value="GYF_2"/>
</dbReference>
<dbReference type="GO" id="GO:0006508">
    <property type="term" value="P:proteolysis"/>
    <property type="evidence" value="ECO:0007669"/>
    <property type="project" value="UniProtKB-KW"/>
</dbReference>
<dbReference type="Pfam" id="PF13421">
    <property type="entry name" value="Band_7_1"/>
    <property type="match status" value="1"/>
</dbReference>
<protein>
    <submittedName>
        <fullName evidence="3">Membrane protease subunit, stomatin/prohibitin family, contains C-terminal Zn-ribbon domain</fullName>
    </submittedName>
</protein>
<evidence type="ECO:0000313" key="3">
    <source>
        <dbReference type="EMBL" id="SKA72616.1"/>
    </source>
</evidence>
<dbReference type="STRING" id="92487.SAMN02745130_01141"/>
<evidence type="ECO:0000259" key="1">
    <source>
        <dbReference type="Pfam" id="PF13421"/>
    </source>
</evidence>
<keyword evidence="3" id="KW-0378">Hydrolase</keyword>
<accession>A0A1T4W5U7</accession>
<dbReference type="EMBL" id="FUYB01000003">
    <property type="protein sequence ID" value="SKA72616.1"/>
    <property type="molecule type" value="Genomic_DNA"/>
</dbReference>
<dbReference type="PANTHER" id="PTHR37826">
    <property type="entry name" value="FLOTILLIN BAND_7_5 DOMAIN PROTEIN"/>
    <property type="match status" value="1"/>
</dbReference>
<reference evidence="3 4" key="1">
    <citation type="submission" date="2017-02" db="EMBL/GenBank/DDBJ databases">
        <authorList>
            <person name="Peterson S.W."/>
        </authorList>
    </citation>
    <scope>NUCLEOTIDE SEQUENCE [LARGE SCALE GENOMIC DNA]</scope>
    <source>
        <strain evidence="3 4">ATCC 49788</strain>
    </source>
</reference>
<organism evidence="3 4">
    <name type="scientific">Thiothrix eikelboomii</name>
    <dbReference type="NCBI Taxonomy" id="92487"/>
    <lineage>
        <taxon>Bacteria</taxon>
        <taxon>Pseudomonadati</taxon>
        <taxon>Pseudomonadota</taxon>
        <taxon>Gammaproteobacteria</taxon>
        <taxon>Thiotrichales</taxon>
        <taxon>Thiotrichaceae</taxon>
        <taxon>Thiothrix</taxon>
    </lineage>
</organism>
<dbReference type="GO" id="GO:0008233">
    <property type="term" value="F:peptidase activity"/>
    <property type="evidence" value="ECO:0007669"/>
    <property type="project" value="UniProtKB-KW"/>
</dbReference>
<evidence type="ECO:0000313" key="4">
    <source>
        <dbReference type="Proteomes" id="UP000190460"/>
    </source>
</evidence>
<dbReference type="Proteomes" id="UP000190460">
    <property type="component" value="Unassembled WGS sequence"/>
</dbReference>
<keyword evidence="3" id="KW-0645">Protease</keyword>
<sequence length="358" mass="39533">MGLWDKLMGEFVDIIDWTDDSNNTMVHRFNRHGNEIKYGAKLTVRESQVAIFVNEGEVADILGPGLYVLETRNLPLLSTLQHWDHGFNSPFKAEVYFFNTRQFTNLKWGTRNPIIVRDSEFGAVRLRAFGTYSMRITDPKLFMQEIMGTDGNFRVEEISDQLRNLIVTRFSTIVAQANLPVLDMAANTEQLSQFITKKIAPEFQAYGLALTQVLVENISLPDEVEQALDKRSSMGMIGNLDRYLQFQAAESLGKSQGSTVMDMGVGMAMAGKLSEAMRTPEAPPVPPPLPQASWHVAQGQQTSGPHSLADLQAMVSAGRLTVATLVWQAGMAQWQAAGTVTALQSILPASPPPLPPLP</sequence>
<feature type="domain" description="GYF" evidence="2">
    <location>
        <begin position="294"/>
        <end position="343"/>
    </location>
</feature>
<dbReference type="OrthoDB" id="9764015at2"/>
<proteinExistence type="predicted"/>